<sequence>EKKLADSEVSEEEQNNLLQYFEKKEREYMRLQRHKMGADDFEPLTMIGKGAFGEV</sequence>
<keyword evidence="1" id="KW-0418">Kinase</keyword>
<organism evidence="1 2">
    <name type="scientific">Trifolium medium</name>
    <dbReference type="NCBI Taxonomy" id="97028"/>
    <lineage>
        <taxon>Eukaryota</taxon>
        <taxon>Viridiplantae</taxon>
        <taxon>Streptophyta</taxon>
        <taxon>Embryophyta</taxon>
        <taxon>Tracheophyta</taxon>
        <taxon>Spermatophyta</taxon>
        <taxon>Magnoliopsida</taxon>
        <taxon>eudicotyledons</taxon>
        <taxon>Gunneridae</taxon>
        <taxon>Pentapetalae</taxon>
        <taxon>rosids</taxon>
        <taxon>fabids</taxon>
        <taxon>Fabales</taxon>
        <taxon>Fabaceae</taxon>
        <taxon>Papilionoideae</taxon>
        <taxon>50 kb inversion clade</taxon>
        <taxon>NPAAA clade</taxon>
        <taxon>Hologalegina</taxon>
        <taxon>IRL clade</taxon>
        <taxon>Trifolieae</taxon>
        <taxon>Trifolium</taxon>
    </lineage>
</organism>
<proteinExistence type="predicted"/>
<accession>A0A392V0I2</accession>
<comment type="caution">
    <text evidence="1">The sequence shown here is derived from an EMBL/GenBank/DDBJ whole genome shotgun (WGS) entry which is preliminary data.</text>
</comment>
<name>A0A392V0I2_9FABA</name>
<dbReference type="Proteomes" id="UP000265520">
    <property type="component" value="Unassembled WGS sequence"/>
</dbReference>
<keyword evidence="2" id="KW-1185">Reference proteome</keyword>
<dbReference type="AlphaFoldDB" id="A0A392V0I2"/>
<feature type="non-terminal residue" evidence="1">
    <location>
        <position position="1"/>
    </location>
</feature>
<protein>
    <submittedName>
        <fullName evidence="1">Serine/threonine-protein kinase 38-like</fullName>
    </submittedName>
</protein>
<dbReference type="EMBL" id="LXQA010999227">
    <property type="protein sequence ID" value="MCI80591.1"/>
    <property type="molecule type" value="Genomic_DNA"/>
</dbReference>
<evidence type="ECO:0000313" key="1">
    <source>
        <dbReference type="EMBL" id="MCI80591.1"/>
    </source>
</evidence>
<dbReference type="Gene3D" id="3.30.200.20">
    <property type="entry name" value="Phosphorylase Kinase, domain 1"/>
    <property type="match status" value="1"/>
</dbReference>
<reference evidence="1 2" key="1">
    <citation type="journal article" date="2018" name="Front. Plant Sci.">
        <title>Red Clover (Trifolium pratense) and Zigzag Clover (T. medium) - A Picture of Genomic Similarities and Differences.</title>
        <authorList>
            <person name="Dluhosova J."/>
            <person name="Istvanek J."/>
            <person name="Nedelnik J."/>
            <person name="Repkova J."/>
        </authorList>
    </citation>
    <scope>NUCLEOTIDE SEQUENCE [LARGE SCALE GENOMIC DNA]</scope>
    <source>
        <strain evidence="2">cv. 10/8</strain>
        <tissue evidence="1">Leaf</tissue>
    </source>
</reference>
<evidence type="ECO:0000313" key="2">
    <source>
        <dbReference type="Proteomes" id="UP000265520"/>
    </source>
</evidence>
<keyword evidence="1" id="KW-0808">Transferase</keyword>
<dbReference type="GO" id="GO:0016301">
    <property type="term" value="F:kinase activity"/>
    <property type="evidence" value="ECO:0007669"/>
    <property type="project" value="UniProtKB-KW"/>
</dbReference>